<accession>A0A6I4SNV0</accession>
<dbReference type="PANTHER" id="PTHR23404">
    <property type="entry name" value="MOLYBDOPTERIN SYNTHASE RELATED"/>
    <property type="match status" value="1"/>
</dbReference>
<dbReference type="EC" id="2.8.1.12" evidence="3"/>
<comment type="pathway">
    <text evidence="1">Cofactor biosynthesis; molybdopterin biosynthesis.</text>
</comment>
<dbReference type="InterPro" id="IPR036563">
    <property type="entry name" value="MoaE_sf"/>
</dbReference>
<dbReference type="OrthoDB" id="9803224at2"/>
<dbReference type="Proteomes" id="UP000468943">
    <property type="component" value="Unassembled WGS sequence"/>
</dbReference>
<proteinExistence type="inferred from homology"/>
<comment type="catalytic activity">
    <reaction evidence="12">
        <text>2 [molybdopterin-synthase sulfur-carrier protein]-C-terminal-Gly-aminoethanethioate + cyclic pyranopterin phosphate + H2O = molybdopterin + 2 [molybdopterin-synthase sulfur-carrier protein]-C-terminal Gly-Gly + 2 H(+)</text>
        <dbReference type="Rhea" id="RHEA:26333"/>
        <dbReference type="Rhea" id="RHEA-COMP:12202"/>
        <dbReference type="Rhea" id="RHEA-COMP:19907"/>
        <dbReference type="ChEBI" id="CHEBI:15377"/>
        <dbReference type="ChEBI" id="CHEBI:15378"/>
        <dbReference type="ChEBI" id="CHEBI:58698"/>
        <dbReference type="ChEBI" id="CHEBI:59648"/>
        <dbReference type="ChEBI" id="CHEBI:90778"/>
        <dbReference type="ChEBI" id="CHEBI:232372"/>
        <dbReference type="EC" id="2.8.1.12"/>
    </reaction>
</comment>
<evidence type="ECO:0000256" key="2">
    <source>
        <dbReference type="ARBA" id="ARBA00005426"/>
    </source>
</evidence>
<dbReference type="GO" id="GO:0006777">
    <property type="term" value="P:Mo-molybdopterin cofactor biosynthetic process"/>
    <property type="evidence" value="ECO:0007669"/>
    <property type="project" value="UniProtKB-KW"/>
</dbReference>
<evidence type="ECO:0000256" key="4">
    <source>
        <dbReference type="ARBA" id="ARBA00013858"/>
    </source>
</evidence>
<protein>
    <recommendedName>
        <fullName evidence="4">Molybdopterin synthase catalytic subunit</fullName>
        <ecNumber evidence="3">2.8.1.12</ecNumber>
    </recommendedName>
    <alternativeName>
        <fullName evidence="10">MPT synthase subunit 2</fullName>
    </alternativeName>
    <alternativeName>
        <fullName evidence="8">Molybdenum cofactor biosynthesis protein E</fullName>
    </alternativeName>
    <alternativeName>
        <fullName evidence="9">Molybdopterin-converting factor large subunit</fullName>
    </alternativeName>
    <alternativeName>
        <fullName evidence="11">Molybdopterin-converting factor subunit 2</fullName>
    </alternativeName>
</protein>
<keyword evidence="5" id="KW-0501">Molybdenum cofactor biosynthesis</keyword>
<comment type="function">
    <text evidence="6">Converts molybdopterin precursor Z into molybdopterin. This requires the incorporation of two sulfur atoms into precursor Z to generate a dithiolene group. The sulfur is provided by MoaD.</text>
</comment>
<dbReference type="SUPFAM" id="SSF54690">
    <property type="entry name" value="Molybdopterin synthase subunit MoaE"/>
    <property type="match status" value="1"/>
</dbReference>
<keyword evidence="14" id="KW-1185">Reference proteome</keyword>
<evidence type="ECO:0000256" key="9">
    <source>
        <dbReference type="ARBA" id="ARBA00030407"/>
    </source>
</evidence>
<dbReference type="InterPro" id="IPR003448">
    <property type="entry name" value="Mopterin_biosynth_MoaE"/>
</dbReference>
<evidence type="ECO:0000313" key="13">
    <source>
        <dbReference type="EMBL" id="MXO57433.1"/>
    </source>
</evidence>
<evidence type="ECO:0000313" key="14">
    <source>
        <dbReference type="Proteomes" id="UP000468943"/>
    </source>
</evidence>
<comment type="caution">
    <text evidence="13">The sequence shown here is derived from an EMBL/GenBank/DDBJ whole genome shotgun (WGS) entry which is preliminary data.</text>
</comment>
<dbReference type="AlphaFoldDB" id="A0A6I4SNV0"/>
<dbReference type="Gene3D" id="3.90.1170.40">
    <property type="entry name" value="Molybdopterin biosynthesis MoaE subunit"/>
    <property type="match status" value="1"/>
</dbReference>
<reference evidence="13 14" key="1">
    <citation type="submission" date="2019-12" db="EMBL/GenBank/DDBJ databases">
        <title>Genomic-based taxomic classification of the family Erythrobacteraceae.</title>
        <authorList>
            <person name="Xu L."/>
        </authorList>
    </citation>
    <scope>NUCLEOTIDE SEQUENCE [LARGE SCALE GENOMIC DNA]</scope>
    <source>
        <strain evidence="13 14">JCM 17802</strain>
    </source>
</reference>
<comment type="similarity">
    <text evidence="2">Belongs to the MoaE family.</text>
</comment>
<evidence type="ECO:0000256" key="10">
    <source>
        <dbReference type="ARBA" id="ARBA00030781"/>
    </source>
</evidence>
<sequence>MQDVRLLTTPFDPGALIGSFPKASPNLGAICTFVGEVRPEHDVEALELTHYEPLTLPAMRELAGIACARFDLVGLIMVHRIGMLHPGEPIVCVSAGSTHRRSAIDAVDFTMDHLKSAAWFWKRELRPDGWHWIEPREQDYSDLARWK</sequence>
<evidence type="ECO:0000256" key="1">
    <source>
        <dbReference type="ARBA" id="ARBA00005046"/>
    </source>
</evidence>
<gene>
    <name evidence="13" type="ORF">GRI36_11145</name>
</gene>
<dbReference type="GO" id="GO:0030366">
    <property type="term" value="F:molybdopterin synthase activity"/>
    <property type="evidence" value="ECO:0007669"/>
    <property type="project" value="UniProtKB-EC"/>
</dbReference>
<evidence type="ECO:0000256" key="5">
    <source>
        <dbReference type="ARBA" id="ARBA00023150"/>
    </source>
</evidence>
<comment type="subunit">
    <text evidence="7">Heterotetramer of 2 MoaD subunits and 2 MoaE subunits. Also stable as homodimer. The enzyme changes between these two forms during catalysis.</text>
</comment>
<evidence type="ECO:0000256" key="8">
    <source>
        <dbReference type="ARBA" id="ARBA00029745"/>
    </source>
</evidence>
<evidence type="ECO:0000256" key="11">
    <source>
        <dbReference type="ARBA" id="ARBA00032474"/>
    </source>
</evidence>
<evidence type="ECO:0000256" key="7">
    <source>
        <dbReference type="ARBA" id="ARBA00026066"/>
    </source>
</evidence>
<dbReference type="CDD" id="cd00756">
    <property type="entry name" value="MoaE"/>
    <property type="match status" value="1"/>
</dbReference>
<name>A0A6I4SNV0_9SPHN</name>
<dbReference type="Pfam" id="PF02391">
    <property type="entry name" value="MoaE"/>
    <property type="match status" value="1"/>
</dbReference>
<evidence type="ECO:0000256" key="12">
    <source>
        <dbReference type="ARBA" id="ARBA00049878"/>
    </source>
</evidence>
<dbReference type="UniPathway" id="UPA00344"/>
<organism evidence="13 14">
    <name type="scientific">Pontixanthobacter gangjinensis</name>
    <dbReference type="NCBI Taxonomy" id="1028742"/>
    <lineage>
        <taxon>Bacteria</taxon>
        <taxon>Pseudomonadati</taxon>
        <taxon>Pseudomonadota</taxon>
        <taxon>Alphaproteobacteria</taxon>
        <taxon>Sphingomonadales</taxon>
        <taxon>Erythrobacteraceae</taxon>
        <taxon>Pontixanthobacter</taxon>
    </lineage>
</organism>
<evidence type="ECO:0000256" key="6">
    <source>
        <dbReference type="ARBA" id="ARBA00025448"/>
    </source>
</evidence>
<dbReference type="EMBL" id="WTYS01000001">
    <property type="protein sequence ID" value="MXO57433.1"/>
    <property type="molecule type" value="Genomic_DNA"/>
</dbReference>
<evidence type="ECO:0000256" key="3">
    <source>
        <dbReference type="ARBA" id="ARBA00011950"/>
    </source>
</evidence>